<sequence>MSHATTLLVDTDLERDDAAAAATALYLQLVGDGTISATPGEGSEPTFAVLDVRLATDTGITAIGLHASGHRWRPDGQGAEMVDGGPENGIFCRYDGGFTIRCPQCRELLSPGDEGSDALEDALAVWCDSPDSAFVACPACSTWTPLTSWRSPAHDFAVGHFAISLHGAHLHAFTAGRDHAATALRLRLGDIAGDYTVVYSSA</sequence>
<dbReference type="EMBL" id="JZRB01000008">
    <property type="protein sequence ID" value="KJV36435.1"/>
    <property type="molecule type" value="Genomic_DNA"/>
</dbReference>
<dbReference type="PATRIC" id="fig|345309.4.peg.4028"/>
<name>A0A0F3KYS4_9GAMM</name>
<keyword evidence="2" id="KW-1185">Reference proteome</keyword>
<proteinExistence type="predicted"/>
<dbReference type="RefSeq" id="WP_045828409.1">
    <property type="nucleotide sequence ID" value="NZ_JZRB01000008.1"/>
</dbReference>
<dbReference type="AlphaFoldDB" id="A0A0F3KYS4"/>
<dbReference type="Proteomes" id="UP000033651">
    <property type="component" value="Unassembled WGS sequence"/>
</dbReference>
<evidence type="ECO:0000313" key="1">
    <source>
        <dbReference type="EMBL" id="KJV36435.1"/>
    </source>
</evidence>
<comment type="caution">
    <text evidence="1">The sequence shown here is derived from an EMBL/GenBank/DDBJ whole genome shotgun (WGS) entry which is preliminary data.</text>
</comment>
<protein>
    <submittedName>
        <fullName evidence="1">Uncharacterized protein</fullName>
    </submittedName>
</protein>
<organism evidence="1 2">
    <name type="scientific">Luteibacter yeojuensis</name>
    <dbReference type="NCBI Taxonomy" id="345309"/>
    <lineage>
        <taxon>Bacteria</taxon>
        <taxon>Pseudomonadati</taxon>
        <taxon>Pseudomonadota</taxon>
        <taxon>Gammaproteobacteria</taxon>
        <taxon>Lysobacterales</taxon>
        <taxon>Rhodanobacteraceae</taxon>
        <taxon>Luteibacter</taxon>
    </lineage>
</organism>
<evidence type="ECO:0000313" key="2">
    <source>
        <dbReference type="Proteomes" id="UP000033651"/>
    </source>
</evidence>
<accession>A0A0F3KYS4</accession>
<reference evidence="1 2" key="1">
    <citation type="submission" date="2015-03" db="EMBL/GenBank/DDBJ databases">
        <title>Draft genome sequence of Luteibacter yeojuensis strain SU11.</title>
        <authorList>
            <person name="Sulaiman J."/>
            <person name="Priya K."/>
            <person name="Chan K.-G."/>
        </authorList>
    </citation>
    <scope>NUCLEOTIDE SEQUENCE [LARGE SCALE GENOMIC DNA]</scope>
    <source>
        <strain evidence="1 2">SU11</strain>
    </source>
</reference>
<gene>
    <name evidence="1" type="ORF">VI08_04745</name>
</gene>
<dbReference type="OrthoDB" id="5947780at2"/>